<gene>
    <name evidence="2" type="ORF">WMSIL1_LOCUS9918</name>
</gene>
<accession>A0A564YWV7</accession>
<evidence type="ECO:0000256" key="1">
    <source>
        <dbReference type="SAM" id="Phobius"/>
    </source>
</evidence>
<keyword evidence="1" id="KW-1133">Transmembrane helix</keyword>
<dbReference type="EMBL" id="CABIJS010000432">
    <property type="protein sequence ID" value="VUZ51183.1"/>
    <property type="molecule type" value="Genomic_DNA"/>
</dbReference>
<dbReference type="AlphaFoldDB" id="A0A564YWV7"/>
<keyword evidence="1" id="KW-0812">Transmembrane</keyword>
<keyword evidence="1" id="KW-0472">Membrane</keyword>
<keyword evidence="3" id="KW-1185">Reference proteome</keyword>
<sequence length="84" mass="9364">MSKHAHRYHPFSITASFHLKALCAHVLTRPYPSDSIFVSHTGTMHGLQLQRFLLISSLPQHALLSPLSVTSFKLVVVVLITFLA</sequence>
<name>A0A564YWV7_HYMDI</name>
<organism evidence="2 3">
    <name type="scientific">Hymenolepis diminuta</name>
    <name type="common">Rat tapeworm</name>
    <dbReference type="NCBI Taxonomy" id="6216"/>
    <lineage>
        <taxon>Eukaryota</taxon>
        <taxon>Metazoa</taxon>
        <taxon>Spiralia</taxon>
        <taxon>Lophotrochozoa</taxon>
        <taxon>Platyhelminthes</taxon>
        <taxon>Cestoda</taxon>
        <taxon>Eucestoda</taxon>
        <taxon>Cyclophyllidea</taxon>
        <taxon>Hymenolepididae</taxon>
        <taxon>Hymenolepis</taxon>
    </lineage>
</organism>
<reference evidence="2 3" key="1">
    <citation type="submission" date="2019-07" db="EMBL/GenBank/DDBJ databases">
        <authorList>
            <person name="Jastrzebski P J."/>
            <person name="Paukszto L."/>
            <person name="Jastrzebski P J."/>
        </authorList>
    </citation>
    <scope>NUCLEOTIDE SEQUENCE [LARGE SCALE GENOMIC DNA]</scope>
    <source>
        <strain evidence="2 3">WMS-il1</strain>
    </source>
</reference>
<evidence type="ECO:0000313" key="2">
    <source>
        <dbReference type="EMBL" id="VUZ51183.1"/>
    </source>
</evidence>
<evidence type="ECO:0000313" key="3">
    <source>
        <dbReference type="Proteomes" id="UP000321570"/>
    </source>
</evidence>
<feature type="transmembrane region" description="Helical" evidence="1">
    <location>
        <begin position="63"/>
        <end position="83"/>
    </location>
</feature>
<proteinExistence type="predicted"/>
<dbReference type="Proteomes" id="UP000321570">
    <property type="component" value="Unassembled WGS sequence"/>
</dbReference>
<protein>
    <submittedName>
        <fullName evidence="2">Uncharacterized protein</fullName>
    </submittedName>
</protein>